<keyword evidence="11" id="KW-1133">Transmembrane helix</keyword>
<dbReference type="GO" id="GO:0080090">
    <property type="term" value="P:regulation of primary metabolic process"/>
    <property type="evidence" value="ECO:0007669"/>
    <property type="project" value="UniProtKB-ARBA"/>
</dbReference>
<dbReference type="AlphaFoldDB" id="A0A9X2Y7X8"/>
<keyword evidence="3" id="KW-0808">Transferase</keyword>
<dbReference type="Gene3D" id="3.30.200.20">
    <property type="entry name" value="Phosphorylase Kinase, domain 1"/>
    <property type="match status" value="1"/>
</dbReference>
<feature type="compositionally biased region" description="Basic and acidic residues" evidence="10">
    <location>
        <begin position="387"/>
        <end position="407"/>
    </location>
</feature>
<dbReference type="PANTHER" id="PTHR43289:SF6">
    <property type="entry name" value="SERINE_THREONINE-PROTEIN KINASE NEKL-3"/>
    <property type="match status" value="1"/>
</dbReference>
<dbReference type="Pfam" id="PF00069">
    <property type="entry name" value="Pkinase"/>
    <property type="match status" value="1"/>
</dbReference>
<dbReference type="InterPro" id="IPR008271">
    <property type="entry name" value="Ser/Thr_kinase_AS"/>
</dbReference>
<sequence length="407" mass="42288">METNGQELLGGRYRVGALLGSGGMAEVRDGWDLRLDRAVAIKLMHPALKAQADVRGRFEHEARAAASLTHPNIVAVHDFGDHDGTPYIVMERLPGRTLGDLIAAGPLPPHQVHALLDEVLAALATAHDAGMLHRDIKPGNILLASDGRSVKVADFGIAKTAGAALTATGQIIGTMAYLSPERVGGAPASVADDLYAVGVMGYEALLGRAAFPQDTPIALARAIMDDPPPPLSVLRPDLHPVLAGVIDRAMTREPMQRFASADQMRAALAGDRTALFAGLAPAAPPPRPATMVLDHPLPPTGYHPAAAPPPARPTPRRRLTGRTRTIAAAAAVVTALAVAALALAMDPFSTNPTPQPISTSTTVPPPKPSPTTPTVAPVIQAPAPAPEPKKPGKKGEGNKKPGNGKRE</sequence>
<dbReference type="InterPro" id="IPR017441">
    <property type="entry name" value="Protein_kinase_ATP_BS"/>
</dbReference>
<evidence type="ECO:0000313" key="14">
    <source>
        <dbReference type="Proteomes" id="UP001140293"/>
    </source>
</evidence>
<protein>
    <recommendedName>
        <fullName evidence="1">non-specific serine/threonine protein kinase</fullName>
        <ecNumber evidence="1">2.7.11.1</ecNumber>
    </recommendedName>
</protein>
<dbReference type="SUPFAM" id="SSF56112">
    <property type="entry name" value="Protein kinase-like (PK-like)"/>
    <property type="match status" value="1"/>
</dbReference>
<keyword evidence="11" id="KW-0812">Transmembrane</keyword>
<dbReference type="PANTHER" id="PTHR43289">
    <property type="entry name" value="MITOGEN-ACTIVATED PROTEIN KINASE KINASE KINASE 20-RELATED"/>
    <property type="match status" value="1"/>
</dbReference>
<evidence type="ECO:0000256" key="7">
    <source>
        <dbReference type="ARBA" id="ARBA00047899"/>
    </source>
</evidence>
<feature type="domain" description="Protein kinase" evidence="12">
    <location>
        <begin position="13"/>
        <end position="276"/>
    </location>
</feature>
<feature type="region of interest" description="Disordered" evidence="10">
    <location>
        <begin position="352"/>
        <end position="407"/>
    </location>
</feature>
<keyword evidence="14" id="KW-1185">Reference proteome</keyword>
<reference evidence="13" key="1">
    <citation type="submission" date="2020-07" db="EMBL/GenBank/DDBJ databases">
        <authorList>
            <person name="Pettersson B.M.F."/>
            <person name="Behra P.R.K."/>
            <person name="Ramesh M."/>
            <person name="Das S."/>
            <person name="Dasgupta S."/>
            <person name="Kirsebom L.A."/>
        </authorList>
    </citation>
    <scope>NUCLEOTIDE SEQUENCE</scope>
    <source>
        <strain evidence="13">DSM 44615</strain>
    </source>
</reference>
<dbReference type="InterPro" id="IPR011009">
    <property type="entry name" value="Kinase-like_dom_sf"/>
</dbReference>
<proteinExistence type="predicted"/>
<dbReference type="PROSITE" id="PS00108">
    <property type="entry name" value="PROTEIN_KINASE_ST"/>
    <property type="match status" value="1"/>
</dbReference>
<dbReference type="GO" id="GO:0005524">
    <property type="term" value="F:ATP binding"/>
    <property type="evidence" value="ECO:0007669"/>
    <property type="project" value="UniProtKB-UniRule"/>
</dbReference>
<gene>
    <name evidence="13" type="ORF">H7I41_06715</name>
</gene>
<evidence type="ECO:0000256" key="5">
    <source>
        <dbReference type="ARBA" id="ARBA00022777"/>
    </source>
</evidence>
<comment type="caution">
    <text evidence="13">The sequence shown here is derived from an EMBL/GenBank/DDBJ whole genome shotgun (WGS) entry which is preliminary data.</text>
</comment>
<evidence type="ECO:0000256" key="11">
    <source>
        <dbReference type="SAM" id="Phobius"/>
    </source>
</evidence>
<dbReference type="PROSITE" id="PS50011">
    <property type="entry name" value="PROTEIN_KINASE_DOM"/>
    <property type="match status" value="1"/>
</dbReference>
<evidence type="ECO:0000256" key="8">
    <source>
        <dbReference type="ARBA" id="ARBA00048679"/>
    </source>
</evidence>
<feature type="compositionally biased region" description="Pro residues" evidence="10">
    <location>
        <begin position="296"/>
        <end position="313"/>
    </location>
</feature>
<comment type="catalytic activity">
    <reaction evidence="7">
        <text>L-threonyl-[protein] + ATP = O-phospho-L-threonyl-[protein] + ADP + H(+)</text>
        <dbReference type="Rhea" id="RHEA:46608"/>
        <dbReference type="Rhea" id="RHEA-COMP:11060"/>
        <dbReference type="Rhea" id="RHEA-COMP:11605"/>
        <dbReference type="ChEBI" id="CHEBI:15378"/>
        <dbReference type="ChEBI" id="CHEBI:30013"/>
        <dbReference type="ChEBI" id="CHEBI:30616"/>
        <dbReference type="ChEBI" id="CHEBI:61977"/>
        <dbReference type="ChEBI" id="CHEBI:456216"/>
        <dbReference type="EC" id="2.7.11.1"/>
    </reaction>
</comment>
<evidence type="ECO:0000256" key="10">
    <source>
        <dbReference type="SAM" id="MobiDB-lite"/>
    </source>
</evidence>
<evidence type="ECO:0000256" key="4">
    <source>
        <dbReference type="ARBA" id="ARBA00022741"/>
    </source>
</evidence>
<dbReference type="FunFam" id="3.30.200.20:FF:000035">
    <property type="entry name" value="Serine/threonine protein kinase Stk1"/>
    <property type="match status" value="1"/>
</dbReference>
<keyword evidence="11" id="KW-0472">Membrane</keyword>
<keyword evidence="4 9" id="KW-0547">Nucleotide-binding</keyword>
<feature type="compositionally biased region" description="Low complexity" evidence="10">
    <location>
        <begin position="352"/>
        <end position="362"/>
    </location>
</feature>
<evidence type="ECO:0000256" key="2">
    <source>
        <dbReference type="ARBA" id="ARBA00022527"/>
    </source>
</evidence>
<dbReference type="PROSITE" id="PS00107">
    <property type="entry name" value="PROTEIN_KINASE_ATP"/>
    <property type="match status" value="1"/>
</dbReference>
<evidence type="ECO:0000256" key="1">
    <source>
        <dbReference type="ARBA" id="ARBA00012513"/>
    </source>
</evidence>
<dbReference type="InterPro" id="IPR000719">
    <property type="entry name" value="Prot_kinase_dom"/>
</dbReference>
<evidence type="ECO:0000256" key="3">
    <source>
        <dbReference type="ARBA" id="ARBA00022679"/>
    </source>
</evidence>
<dbReference type="RefSeq" id="WP_264011802.1">
    <property type="nucleotide sequence ID" value="NZ_JACKSJ010000051.1"/>
</dbReference>
<name>A0A9X2Y7X8_9MYCO</name>
<keyword evidence="6 9" id="KW-0067">ATP-binding</keyword>
<comment type="catalytic activity">
    <reaction evidence="8">
        <text>L-seryl-[protein] + ATP = O-phospho-L-seryl-[protein] + ADP + H(+)</text>
        <dbReference type="Rhea" id="RHEA:17989"/>
        <dbReference type="Rhea" id="RHEA-COMP:9863"/>
        <dbReference type="Rhea" id="RHEA-COMP:11604"/>
        <dbReference type="ChEBI" id="CHEBI:15378"/>
        <dbReference type="ChEBI" id="CHEBI:29999"/>
        <dbReference type="ChEBI" id="CHEBI:30616"/>
        <dbReference type="ChEBI" id="CHEBI:83421"/>
        <dbReference type="ChEBI" id="CHEBI:456216"/>
        <dbReference type="EC" id="2.7.11.1"/>
    </reaction>
</comment>
<organism evidence="13 14">
    <name type="scientific">[Mycobacterium] manitobense</name>
    <dbReference type="NCBI Taxonomy" id="190147"/>
    <lineage>
        <taxon>Bacteria</taxon>
        <taxon>Bacillati</taxon>
        <taxon>Actinomycetota</taxon>
        <taxon>Actinomycetes</taxon>
        <taxon>Mycobacteriales</taxon>
        <taxon>Mycobacteriaceae</taxon>
        <taxon>Mycolicibacterium</taxon>
    </lineage>
</organism>
<feature type="region of interest" description="Disordered" evidence="10">
    <location>
        <begin position="296"/>
        <end position="317"/>
    </location>
</feature>
<dbReference type="GO" id="GO:0004674">
    <property type="term" value="F:protein serine/threonine kinase activity"/>
    <property type="evidence" value="ECO:0007669"/>
    <property type="project" value="UniProtKB-KW"/>
</dbReference>
<dbReference type="Gene3D" id="1.10.510.10">
    <property type="entry name" value="Transferase(Phosphotransferase) domain 1"/>
    <property type="match status" value="1"/>
</dbReference>
<feature type="binding site" evidence="9">
    <location>
        <position position="42"/>
    </location>
    <ligand>
        <name>ATP</name>
        <dbReference type="ChEBI" id="CHEBI:30616"/>
    </ligand>
</feature>
<accession>A0A9X2Y7X8</accession>
<dbReference type="EC" id="2.7.11.1" evidence="1"/>
<dbReference type="CDD" id="cd14014">
    <property type="entry name" value="STKc_PknB_like"/>
    <property type="match status" value="1"/>
</dbReference>
<dbReference type="Proteomes" id="UP001140293">
    <property type="component" value="Unassembled WGS sequence"/>
</dbReference>
<keyword evidence="2 13" id="KW-0723">Serine/threonine-protein kinase</keyword>
<keyword evidence="5 13" id="KW-0418">Kinase</keyword>
<feature type="compositionally biased region" description="Low complexity" evidence="10">
    <location>
        <begin position="372"/>
        <end position="382"/>
    </location>
</feature>
<evidence type="ECO:0000259" key="12">
    <source>
        <dbReference type="PROSITE" id="PS50011"/>
    </source>
</evidence>
<dbReference type="EMBL" id="JACKSJ010000051">
    <property type="protein sequence ID" value="MCV7169612.1"/>
    <property type="molecule type" value="Genomic_DNA"/>
</dbReference>
<evidence type="ECO:0000256" key="9">
    <source>
        <dbReference type="PROSITE-ProRule" id="PRU10141"/>
    </source>
</evidence>
<evidence type="ECO:0000256" key="6">
    <source>
        <dbReference type="ARBA" id="ARBA00022840"/>
    </source>
</evidence>
<evidence type="ECO:0000313" key="13">
    <source>
        <dbReference type="EMBL" id="MCV7169612.1"/>
    </source>
</evidence>
<reference evidence="13" key="2">
    <citation type="journal article" date="2022" name="BMC Genomics">
        <title>Comparative genome analysis of mycobacteria focusing on tRNA and non-coding RNA.</title>
        <authorList>
            <person name="Behra P.R.K."/>
            <person name="Pettersson B.M.F."/>
            <person name="Ramesh M."/>
            <person name="Das S."/>
            <person name="Dasgupta S."/>
            <person name="Kirsebom L.A."/>
        </authorList>
    </citation>
    <scope>NUCLEOTIDE SEQUENCE</scope>
    <source>
        <strain evidence="13">DSM 44615</strain>
    </source>
</reference>
<dbReference type="SMART" id="SM00220">
    <property type="entry name" value="S_TKc"/>
    <property type="match status" value="1"/>
</dbReference>
<feature type="transmembrane region" description="Helical" evidence="11">
    <location>
        <begin position="326"/>
        <end position="345"/>
    </location>
</feature>